<dbReference type="Proteomes" id="UP001054837">
    <property type="component" value="Unassembled WGS sequence"/>
</dbReference>
<proteinExistence type="predicted"/>
<gene>
    <name evidence="1" type="ORF">CDAR_128651</name>
</gene>
<organism evidence="1 2">
    <name type="scientific">Caerostris darwini</name>
    <dbReference type="NCBI Taxonomy" id="1538125"/>
    <lineage>
        <taxon>Eukaryota</taxon>
        <taxon>Metazoa</taxon>
        <taxon>Ecdysozoa</taxon>
        <taxon>Arthropoda</taxon>
        <taxon>Chelicerata</taxon>
        <taxon>Arachnida</taxon>
        <taxon>Araneae</taxon>
        <taxon>Araneomorphae</taxon>
        <taxon>Entelegynae</taxon>
        <taxon>Araneoidea</taxon>
        <taxon>Araneidae</taxon>
        <taxon>Caerostris</taxon>
    </lineage>
</organism>
<dbReference type="AlphaFoldDB" id="A0AAV4NGG2"/>
<dbReference type="EMBL" id="BPLQ01001646">
    <property type="protein sequence ID" value="GIX83588.1"/>
    <property type="molecule type" value="Genomic_DNA"/>
</dbReference>
<name>A0AAV4NGG2_9ARAC</name>
<accession>A0AAV4NGG2</accession>
<evidence type="ECO:0000313" key="2">
    <source>
        <dbReference type="Proteomes" id="UP001054837"/>
    </source>
</evidence>
<evidence type="ECO:0000313" key="1">
    <source>
        <dbReference type="EMBL" id="GIX83588.1"/>
    </source>
</evidence>
<sequence length="120" mass="13439">MYPLYVWEATSKINFHGYISSSLWNNSIISELPKIEIAPCFPPNLQKRETAVILIQTFARITGLLLLLEGILSLCVCSWFTPPRQAELKISFPELVRVIKVILGPPSLNIDSAIKGRGKT</sequence>
<keyword evidence="2" id="KW-1185">Reference proteome</keyword>
<comment type="caution">
    <text evidence="1">The sequence shown here is derived from an EMBL/GenBank/DDBJ whole genome shotgun (WGS) entry which is preliminary data.</text>
</comment>
<protein>
    <submittedName>
        <fullName evidence="1">Uncharacterized protein</fullName>
    </submittedName>
</protein>
<reference evidence="1 2" key="1">
    <citation type="submission" date="2021-06" db="EMBL/GenBank/DDBJ databases">
        <title>Caerostris darwini draft genome.</title>
        <authorList>
            <person name="Kono N."/>
            <person name="Arakawa K."/>
        </authorList>
    </citation>
    <scope>NUCLEOTIDE SEQUENCE [LARGE SCALE GENOMIC DNA]</scope>
</reference>